<dbReference type="InterPro" id="IPR051202">
    <property type="entry name" value="Peptidase_C40"/>
</dbReference>
<dbReference type="AlphaFoldDB" id="A0A9D1HG44"/>
<comment type="caution">
    <text evidence="6">The sequence shown here is derived from an EMBL/GenBank/DDBJ whole genome shotgun (WGS) entry which is preliminary data.</text>
</comment>
<dbReference type="PANTHER" id="PTHR47053">
    <property type="entry name" value="MUREIN DD-ENDOPEPTIDASE MEPH-RELATED"/>
    <property type="match status" value="1"/>
</dbReference>
<keyword evidence="2" id="KW-0645">Protease</keyword>
<evidence type="ECO:0000256" key="3">
    <source>
        <dbReference type="ARBA" id="ARBA00022801"/>
    </source>
</evidence>
<dbReference type="Gene3D" id="3.90.1720.10">
    <property type="entry name" value="endopeptidase domain like (from Nostoc punctiforme)"/>
    <property type="match status" value="1"/>
</dbReference>
<dbReference type="GO" id="GO:0008234">
    <property type="term" value="F:cysteine-type peptidase activity"/>
    <property type="evidence" value="ECO:0007669"/>
    <property type="project" value="UniProtKB-KW"/>
</dbReference>
<protein>
    <submittedName>
        <fullName evidence="6">C40 family peptidase</fullName>
    </submittedName>
</protein>
<feature type="domain" description="NlpC/P60" evidence="5">
    <location>
        <begin position="8"/>
        <end position="159"/>
    </location>
</feature>
<dbReference type="InterPro" id="IPR038765">
    <property type="entry name" value="Papain-like_cys_pep_sf"/>
</dbReference>
<dbReference type="PANTHER" id="PTHR47053:SF1">
    <property type="entry name" value="MUREIN DD-ENDOPEPTIDASE MEPH-RELATED"/>
    <property type="match status" value="1"/>
</dbReference>
<evidence type="ECO:0000259" key="5">
    <source>
        <dbReference type="PROSITE" id="PS51935"/>
    </source>
</evidence>
<keyword evidence="3" id="KW-0378">Hydrolase</keyword>
<dbReference type="PROSITE" id="PS51935">
    <property type="entry name" value="NLPC_P60"/>
    <property type="match status" value="1"/>
</dbReference>
<dbReference type="Pfam" id="PF00877">
    <property type="entry name" value="NLPC_P60"/>
    <property type="match status" value="1"/>
</dbReference>
<reference evidence="6" key="2">
    <citation type="journal article" date="2021" name="PeerJ">
        <title>Extensive microbial diversity within the chicken gut microbiome revealed by metagenomics and culture.</title>
        <authorList>
            <person name="Gilroy R."/>
            <person name="Ravi A."/>
            <person name="Getino M."/>
            <person name="Pursley I."/>
            <person name="Horton D.L."/>
            <person name="Alikhan N.F."/>
            <person name="Baker D."/>
            <person name="Gharbi K."/>
            <person name="Hall N."/>
            <person name="Watson M."/>
            <person name="Adriaenssens E.M."/>
            <person name="Foster-Nyarko E."/>
            <person name="Jarju S."/>
            <person name="Secka A."/>
            <person name="Antonio M."/>
            <person name="Oren A."/>
            <person name="Chaudhuri R.R."/>
            <person name="La Ragione R."/>
            <person name="Hildebrand F."/>
            <person name="Pallen M.J."/>
        </authorList>
    </citation>
    <scope>NUCLEOTIDE SEQUENCE</scope>
    <source>
        <strain evidence="6">CHK187-14744</strain>
    </source>
</reference>
<dbReference type="SUPFAM" id="SSF54001">
    <property type="entry name" value="Cysteine proteinases"/>
    <property type="match status" value="1"/>
</dbReference>
<reference evidence="6" key="1">
    <citation type="submission" date="2020-10" db="EMBL/GenBank/DDBJ databases">
        <authorList>
            <person name="Gilroy R."/>
        </authorList>
    </citation>
    <scope>NUCLEOTIDE SEQUENCE</scope>
    <source>
        <strain evidence="6">CHK187-14744</strain>
    </source>
</reference>
<dbReference type="InterPro" id="IPR000064">
    <property type="entry name" value="NLP_P60_dom"/>
</dbReference>
<evidence type="ECO:0000313" key="6">
    <source>
        <dbReference type="EMBL" id="HIU02636.1"/>
    </source>
</evidence>
<evidence type="ECO:0000256" key="2">
    <source>
        <dbReference type="ARBA" id="ARBA00022670"/>
    </source>
</evidence>
<organism evidence="6 7">
    <name type="scientific">Candidatus Onthocola gallistercoris</name>
    <dbReference type="NCBI Taxonomy" id="2840876"/>
    <lineage>
        <taxon>Bacteria</taxon>
        <taxon>Bacillati</taxon>
        <taxon>Bacillota</taxon>
        <taxon>Bacilli</taxon>
        <taxon>Candidatus Onthocola</taxon>
    </lineage>
</organism>
<comment type="similarity">
    <text evidence="1">Belongs to the peptidase C40 family.</text>
</comment>
<evidence type="ECO:0000256" key="1">
    <source>
        <dbReference type="ARBA" id="ARBA00007074"/>
    </source>
</evidence>
<evidence type="ECO:0000313" key="7">
    <source>
        <dbReference type="Proteomes" id="UP000824164"/>
    </source>
</evidence>
<accession>A0A9D1HG44</accession>
<gene>
    <name evidence="6" type="ORF">IAB63_05235</name>
</gene>
<sequence length="160" mass="18292">MMKFMLSAELSRKRIVDGVCRLEKKNTYTQSEQRKNVDRGFSDCSSLMAWAYMTILRIDIGSDTPEQILSLKGVDIDQPADGHWHPDAARLKAGDLLFFRGSDPTRPFGVGHVEMYIGDGQIIGHNDNGLKGPTIKEMETFCQVRRMENKSYIKTRRFIF</sequence>
<keyword evidence="4" id="KW-0788">Thiol protease</keyword>
<dbReference type="Proteomes" id="UP000824164">
    <property type="component" value="Unassembled WGS sequence"/>
</dbReference>
<evidence type="ECO:0000256" key="4">
    <source>
        <dbReference type="ARBA" id="ARBA00022807"/>
    </source>
</evidence>
<dbReference type="EMBL" id="DVLT01000037">
    <property type="protein sequence ID" value="HIU02636.1"/>
    <property type="molecule type" value="Genomic_DNA"/>
</dbReference>
<proteinExistence type="inferred from homology"/>
<dbReference type="GO" id="GO:0006508">
    <property type="term" value="P:proteolysis"/>
    <property type="evidence" value="ECO:0007669"/>
    <property type="project" value="UniProtKB-KW"/>
</dbReference>
<name>A0A9D1HG44_9FIRM</name>